<dbReference type="AlphaFoldDB" id="A0A074J4N5"/>
<evidence type="ECO:0000256" key="4">
    <source>
        <dbReference type="ARBA" id="ARBA00006605"/>
    </source>
</evidence>
<evidence type="ECO:0000256" key="5">
    <source>
        <dbReference type="ARBA" id="ARBA00011771"/>
    </source>
</evidence>
<keyword evidence="13 17" id="KW-0411">Iron-sulfur</keyword>
<feature type="region of interest" description="Disordered" evidence="18">
    <location>
        <begin position="347"/>
        <end position="373"/>
    </location>
</feature>
<keyword evidence="10" id="KW-0732">Signal</keyword>
<dbReference type="PANTHER" id="PTHR30013:SF7">
    <property type="entry name" value="HYDROGENASE-2 SMALL CHAIN"/>
    <property type="match status" value="1"/>
</dbReference>
<comment type="cofactor">
    <cofactor evidence="1">
        <name>[3Fe-4S] cluster</name>
        <dbReference type="ChEBI" id="CHEBI:21137"/>
    </cofactor>
</comment>
<comment type="caution">
    <text evidence="21">The sequence shown here is derived from an EMBL/GenBank/DDBJ whole genome shotgun (WGS) entry which is preliminary data.</text>
</comment>
<keyword evidence="11" id="KW-0560">Oxidoreductase</keyword>
<evidence type="ECO:0000256" key="17">
    <source>
        <dbReference type="PIRSR" id="PIRSR000310-1"/>
    </source>
</evidence>
<dbReference type="GO" id="GO:0009061">
    <property type="term" value="P:anaerobic respiration"/>
    <property type="evidence" value="ECO:0007669"/>
    <property type="project" value="TreeGrafter"/>
</dbReference>
<dbReference type="PROSITE" id="PS51318">
    <property type="entry name" value="TAT"/>
    <property type="match status" value="1"/>
</dbReference>
<dbReference type="Pfam" id="PF14720">
    <property type="entry name" value="NiFe_hyd_SSU_C"/>
    <property type="match status" value="1"/>
</dbReference>
<comment type="subunit">
    <text evidence="5">Heterodimer of a large and a small subunit.</text>
</comment>
<accession>A0A074J4N5</accession>
<dbReference type="InterPro" id="IPR006311">
    <property type="entry name" value="TAT_signal"/>
</dbReference>
<comment type="cofactor">
    <cofactor evidence="2">
        <name>[4Fe-4S] cluster</name>
        <dbReference type="ChEBI" id="CHEBI:49883"/>
    </cofactor>
</comment>
<reference evidence="21 22" key="1">
    <citation type="submission" date="2013-07" db="EMBL/GenBank/DDBJ databases">
        <title>Thioclava pacifica DSM 10166 Genome Sequencing.</title>
        <authorList>
            <person name="Lai Q."/>
            <person name="Shao Z."/>
        </authorList>
    </citation>
    <scope>NUCLEOTIDE SEQUENCE [LARGE SCALE GENOMIC DNA]</scope>
    <source>
        <strain evidence="21 22">DSM 10166</strain>
    </source>
</reference>
<feature type="binding site" evidence="17">
    <location>
        <position position="294"/>
    </location>
    <ligand>
        <name>[3Fe-4S] cluster</name>
        <dbReference type="ChEBI" id="CHEBI:21137"/>
    </ligand>
</feature>
<dbReference type="Gene3D" id="3.40.50.700">
    <property type="entry name" value="NADH:ubiquinone oxidoreductase-like, 20kDa subunit"/>
    <property type="match status" value="1"/>
</dbReference>
<comment type="subcellular location">
    <subcellularLocation>
        <location evidence="3">Cell envelope</location>
    </subcellularLocation>
</comment>
<dbReference type="GO" id="GO:0051538">
    <property type="term" value="F:3 iron, 4 sulfur cluster binding"/>
    <property type="evidence" value="ECO:0007669"/>
    <property type="project" value="UniProtKB-KW"/>
</dbReference>
<evidence type="ECO:0000256" key="8">
    <source>
        <dbReference type="ARBA" id="ARBA00022485"/>
    </source>
</evidence>
<feature type="binding site" evidence="17">
    <location>
        <position position="66"/>
    </location>
    <ligand>
        <name>[4Fe-4S] cluster</name>
        <dbReference type="ChEBI" id="CHEBI:49883"/>
        <label>1</label>
    </ligand>
</feature>
<organism evidence="21 22">
    <name type="scientific">Thioclava pacifica DSM 10166</name>
    <dbReference type="NCBI Taxonomy" id="1353537"/>
    <lineage>
        <taxon>Bacteria</taxon>
        <taxon>Pseudomonadati</taxon>
        <taxon>Pseudomonadota</taxon>
        <taxon>Alphaproteobacteria</taxon>
        <taxon>Rhodobacterales</taxon>
        <taxon>Paracoccaceae</taxon>
        <taxon>Thioclava</taxon>
    </lineage>
</organism>
<evidence type="ECO:0000256" key="1">
    <source>
        <dbReference type="ARBA" id="ARBA00001927"/>
    </source>
</evidence>
<feature type="binding site" evidence="17">
    <location>
        <position position="297"/>
    </location>
    <ligand>
        <name>[3Fe-4S] cluster</name>
        <dbReference type="ChEBI" id="CHEBI:21137"/>
    </ligand>
</feature>
<evidence type="ECO:0000256" key="11">
    <source>
        <dbReference type="ARBA" id="ARBA00023002"/>
    </source>
</evidence>
<keyword evidence="12 17" id="KW-0408">Iron</keyword>
<feature type="binding site" evidence="17">
    <location>
        <position position="260"/>
    </location>
    <ligand>
        <name>[4Fe-4S] cluster</name>
        <dbReference type="ChEBI" id="CHEBI:49883"/>
        <label>2</label>
    </ligand>
</feature>
<evidence type="ECO:0000313" key="22">
    <source>
        <dbReference type="Proteomes" id="UP000027432"/>
    </source>
</evidence>
<feature type="binding site" evidence="17">
    <location>
        <position position="266"/>
    </location>
    <ligand>
        <name>[4Fe-4S] cluster</name>
        <dbReference type="ChEBI" id="CHEBI:49883"/>
        <label>2</label>
    </ligand>
</feature>
<dbReference type="InterPro" id="IPR001821">
    <property type="entry name" value="NiFe_hydrogenase_ssu"/>
</dbReference>
<dbReference type="eggNOG" id="COG1740">
    <property type="taxonomic scope" value="Bacteria"/>
</dbReference>
<dbReference type="NCBIfam" id="TIGR00391">
    <property type="entry name" value="hydA"/>
    <property type="match status" value="1"/>
</dbReference>
<evidence type="ECO:0000256" key="2">
    <source>
        <dbReference type="ARBA" id="ARBA00001966"/>
    </source>
</evidence>
<feature type="binding site" evidence="17">
    <location>
        <position position="63"/>
    </location>
    <ligand>
        <name>[4Fe-4S] cluster</name>
        <dbReference type="ChEBI" id="CHEBI:49883"/>
        <label>1</label>
    </ligand>
</feature>
<dbReference type="STRING" id="1353537.TP2_13460"/>
<dbReference type="Pfam" id="PF01058">
    <property type="entry name" value="Oxidored_q6"/>
    <property type="match status" value="1"/>
</dbReference>
<evidence type="ECO:0000256" key="3">
    <source>
        <dbReference type="ARBA" id="ARBA00004196"/>
    </source>
</evidence>
<dbReference type="GO" id="GO:0051539">
    <property type="term" value="F:4 iron, 4 sulfur cluster binding"/>
    <property type="evidence" value="ECO:0007669"/>
    <property type="project" value="UniProtKB-KW"/>
</dbReference>
<dbReference type="Proteomes" id="UP000027432">
    <property type="component" value="Unassembled WGS sequence"/>
</dbReference>
<feature type="domain" description="NADH:ubiquinone oxidoreductase-like 20kDa subunit" evidence="19">
    <location>
        <begin position="63"/>
        <end position="207"/>
    </location>
</feature>
<dbReference type="PIRSF" id="PIRSF000310">
    <property type="entry name" value="NiFe_hyd_ssu"/>
    <property type="match status" value="1"/>
</dbReference>
<dbReference type="PANTHER" id="PTHR30013">
    <property type="entry name" value="NIFE / NIFESE HYDROGENASE SMALL SUBUNIT FAMILY MEMBER"/>
    <property type="match status" value="1"/>
</dbReference>
<protein>
    <recommendedName>
        <fullName evidence="6">hydrogenase (acceptor)</fullName>
        <ecNumber evidence="6">1.12.99.6</ecNumber>
    </recommendedName>
</protein>
<comment type="catalytic activity">
    <reaction evidence="16">
        <text>H2 + A = AH2</text>
        <dbReference type="Rhea" id="RHEA:12116"/>
        <dbReference type="ChEBI" id="CHEBI:13193"/>
        <dbReference type="ChEBI" id="CHEBI:17499"/>
        <dbReference type="ChEBI" id="CHEBI:18276"/>
        <dbReference type="EC" id="1.12.99.6"/>
    </reaction>
</comment>
<dbReference type="EC" id="1.12.99.6" evidence="6"/>
<dbReference type="EMBL" id="AUND01000040">
    <property type="protein sequence ID" value="KEO50890.1"/>
    <property type="molecule type" value="Genomic_DNA"/>
</dbReference>
<comment type="similarity">
    <text evidence="4">Belongs to the [NiFe]/[NiFeSe] hydrogenase small subunit family.</text>
</comment>
<keyword evidence="7" id="KW-1003">Cell membrane</keyword>
<evidence type="ECO:0000256" key="18">
    <source>
        <dbReference type="SAM" id="MobiDB-lite"/>
    </source>
</evidence>
<evidence type="ECO:0000256" key="15">
    <source>
        <dbReference type="ARBA" id="ARBA00023291"/>
    </source>
</evidence>
<dbReference type="InterPro" id="IPR037148">
    <property type="entry name" value="NiFe-Hase_small_C_sf"/>
</dbReference>
<gene>
    <name evidence="21" type="ORF">TP2_13460</name>
</gene>
<dbReference type="OrthoDB" id="9766729at2"/>
<dbReference type="Gene3D" id="4.10.480.10">
    <property type="entry name" value="Cytochrome-c3 hydrogenase, C-terminal domain"/>
    <property type="match status" value="1"/>
</dbReference>
<evidence type="ECO:0000259" key="20">
    <source>
        <dbReference type="Pfam" id="PF14720"/>
    </source>
</evidence>
<feature type="binding site" evidence="17">
    <location>
        <position position="275"/>
    </location>
    <ligand>
        <name>[3Fe-4S] cluster</name>
        <dbReference type="ChEBI" id="CHEBI:21137"/>
    </ligand>
</feature>
<dbReference type="NCBIfam" id="TIGR01409">
    <property type="entry name" value="TAT_signal_seq"/>
    <property type="match status" value="1"/>
</dbReference>
<dbReference type="GO" id="GO:0008901">
    <property type="term" value="F:ferredoxin hydrogenase activity"/>
    <property type="evidence" value="ECO:0007669"/>
    <property type="project" value="InterPro"/>
</dbReference>
<dbReference type="GO" id="GO:0030313">
    <property type="term" value="C:cell envelope"/>
    <property type="evidence" value="ECO:0007669"/>
    <property type="project" value="UniProtKB-SubCell"/>
</dbReference>
<evidence type="ECO:0000259" key="19">
    <source>
        <dbReference type="Pfam" id="PF01058"/>
    </source>
</evidence>
<keyword evidence="14" id="KW-0472">Membrane</keyword>
<keyword evidence="8 17" id="KW-0004">4Fe-4S</keyword>
<feature type="binding site" evidence="17">
    <location>
        <position position="235"/>
    </location>
    <ligand>
        <name>[4Fe-4S] cluster</name>
        <dbReference type="ChEBI" id="CHEBI:49883"/>
        <label>2</label>
    </ligand>
</feature>
<proteinExistence type="inferred from homology"/>
<evidence type="ECO:0000313" key="21">
    <source>
        <dbReference type="EMBL" id="KEO50890.1"/>
    </source>
</evidence>
<keyword evidence="15 17" id="KW-0003">3Fe-4S</keyword>
<evidence type="ECO:0000256" key="14">
    <source>
        <dbReference type="ARBA" id="ARBA00023136"/>
    </source>
</evidence>
<evidence type="ECO:0000256" key="12">
    <source>
        <dbReference type="ARBA" id="ARBA00023004"/>
    </source>
</evidence>
<dbReference type="GO" id="GO:0044569">
    <property type="term" value="C:[Ni-Fe] hydrogenase complex"/>
    <property type="evidence" value="ECO:0007669"/>
    <property type="project" value="TreeGrafter"/>
</dbReference>
<dbReference type="GO" id="GO:0046872">
    <property type="term" value="F:metal ion binding"/>
    <property type="evidence" value="ECO:0007669"/>
    <property type="project" value="UniProtKB-KW"/>
</dbReference>
<dbReference type="InterPro" id="IPR019546">
    <property type="entry name" value="TAT_signal_bac_arc"/>
</dbReference>
<dbReference type="GO" id="GO:0009375">
    <property type="term" value="C:ferredoxin hydrogenase complex"/>
    <property type="evidence" value="ECO:0007669"/>
    <property type="project" value="InterPro"/>
</dbReference>
<dbReference type="GO" id="GO:0033748">
    <property type="term" value="F:hydrogenase (acceptor) activity"/>
    <property type="evidence" value="ECO:0007669"/>
    <property type="project" value="UniProtKB-EC"/>
</dbReference>
<feature type="binding site" evidence="17">
    <location>
        <position position="194"/>
    </location>
    <ligand>
        <name>[4Fe-4S] cluster</name>
        <dbReference type="ChEBI" id="CHEBI:49883"/>
        <label>1</label>
    </ligand>
</feature>
<sequence>MTTRHVPLGERMQARGISRRSFMKFCATTASLLALPPALAPKIAQALEAQHRPSVIWLSFQECTGCAESFLRSNTPSVESLIFDTISLDYQHTLMAASGHAAEEAREEAMKANWGKYIVVVDGSIPTGDMGYSTTAGESNIDTLKHVAEGAAAIVCLGTCSAYGGIPLADPNPTGAVSVQDVITDKPIINVPGCPPIPAVMTSVLVQFIAFGALPELDHLNRPKVFYGQNIHDRCYRRPFYERGQFAESFDDEGAREGWCLYKLGCKGPTTYNACAVLKWNEGTSFPIEAGHGCLGCSEPNFWDKGSFYAPLATATHLDTTELAVGALAGAAVGLGAGYAGRAVQKRNKQGPFEAQPGVQPTAQPDPAEKEKS</sequence>
<feature type="domain" description="Cytochrome-c3 hydrogenase C-terminal" evidence="20">
    <location>
        <begin position="227"/>
        <end position="308"/>
    </location>
</feature>
<dbReference type="SUPFAM" id="SSF56770">
    <property type="entry name" value="HydA/Nqo6-like"/>
    <property type="match status" value="1"/>
</dbReference>
<feature type="binding site" evidence="17">
    <location>
        <position position="232"/>
    </location>
    <ligand>
        <name>[4Fe-4S] cluster</name>
        <dbReference type="ChEBI" id="CHEBI:49883"/>
        <label>2</label>
    </ligand>
</feature>
<evidence type="ECO:0000256" key="9">
    <source>
        <dbReference type="ARBA" id="ARBA00022723"/>
    </source>
</evidence>
<keyword evidence="22" id="KW-1185">Reference proteome</keyword>
<dbReference type="RefSeq" id="WP_084714406.1">
    <property type="nucleotide sequence ID" value="NZ_AUND01000040.1"/>
</dbReference>
<name>A0A074J4N5_9RHOB</name>
<evidence type="ECO:0000256" key="13">
    <source>
        <dbReference type="ARBA" id="ARBA00023014"/>
    </source>
</evidence>
<dbReference type="InterPro" id="IPR027394">
    <property type="entry name" value="Cytochrome-c3_hydrogenase_C"/>
</dbReference>
<dbReference type="InterPro" id="IPR037024">
    <property type="entry name" value="NiFe_Hase_small_N_sf"/>
</dbReference>
<evidence type="ECO:0000256" key="6">
    <source>
        <dbReference type="ARBA" id="ARBA00012082"/>
    </source>
</evidence>
<feature type="binding site" evidence="17">
    <location>
        <position position="160"/>
    </location>
    <ligand>
        <name>[4Fe-4S] cluster</name>
        <dbReference type="ChEBI" id="CHEBI:49883"/>
        <label>1</label>
    </ligand>
</feature>
<dbReference type="PRINTS" id="PR00614">
    <property type="entry name" value="NIHGNASESMLL"/>
</dbReference>
<evidence type="ECO:0000256" key="16">
    <source>
        <dbReference type="ARBA" id="ARBA00048757"/>
    </source>
</evidence>
<keyword evidence="9 17" id="KW-0479">Metal-binding</keyword>
<evidence type="ECO:0000256" key="10">
    <source>
        <dbReference type="ARBA" id="ARBA00022729"/>
    </source>
</evidence>
<dbReference type="GO" id="GO:0016020">
    <property type="term" value="C:membrane"/>
    <property type="evidence" value="ECO:0007669"/>
    <property type="project" value="TreeGrafter"/>
</dbReference>
<dbReference type="InterPro" id="IPR006137">
    <property type="entry name" value="NADH_UbQ_OxRdtase-like_20kDa"/>
</dbReference>
<evidence type="ECO:0000256" key="7">
    <source>
        <dbReference type="ARBA" id="ARBA00022475"/>
    </source>
</evidence>
<dbReference type="GO" id="GO:0009055">
    <property type="term" value="F:electron transfer activity"/>
    <property type="evidence" value="ECO:0007669"/>
    <property type="project" value="TreeGrafter"/>
</dbReference>